<dbReference type="Proteomes" id="UP000676853">
    <property type="component" value="Unassembled WGS sequence"/>
</dbReference>
<evidence type="ECO:0000256" key="2">
    <source>
        <dbReference type="SAM" id="Phobius"/>
    </source>
</evidence>
<evidence type="ECO:0000313" key="3">
    <source>
        <dbReference type="EMBL" id="MBS4103329.1"/>
    </source>
</evidence>
<comment type="caution">
    <text evidence="3">The sequence shown here is derived from an EMBL/GenBank/DDBJ whole genome shotgun (WGS) entry which is preliminary data.</text>
</comment>
<sequence length="208" mass="21961">MGADANVEGEVHMYPNAAPPVPRIYRALALIQATIAALTLVGLVIWWMATYPSMSEDYDDDFGLGVMMFLMLTPTLIQVALMFVPLIGLAVFVARGSLPARVSSCCIWGALMLLGLIAVPVHPAYVLVLFVSLCMLLALAFADRLGGGRRQPPPPGPVPAGFPPPAPYATGQFPAVPPFQTGQFPAVPPHDSGRFPGPSMDKGPGPAQ</sequence>
<gene>
    <name evidence="3" type="ORF">KFZ73_19055</name>
</gene>
<dbReference type="RefSeq" id="WP_212554744.1">
    <property type="nucleotide sequence ID" value="NZ_JAGXOE010000059.1"/>
</dbReference>
<keyword evidence="2" id="KW-1133">Transmembrane helix</keyword>
<evidence type="ECO:0000313" key="4">
    <source>
        <dbReference type="Proteomes" id="UP000676853"/>
    </source>
</evidence>
<evidence type="ECO:0000256" key="1">
    <source>
        <dbReference type="SAM" id="MobiDB-lite"/>
    </source>
</evidence>
<evidence type="ECO:0008006" key="5">
    <source>
        <dbReference type="Google" id="ProtNLM"/>
    </source>
</evidence>
<feature type="compositionally biased region" description="Pro residues" evidence="1">
    <location>
        <begin position="151"/>
        <end position="167"/>
    </location>
</feature>
<dbReference type="EMBL" id="JAGXOE010000059">
    <property type="protein sequence ID" value="MBS4103329.1"/>
    <property type="molecule type" value="Genomic_DNA"/>
</dbReference>
<protein>
    <recommendedName>
        <fullName evidence="5">Integral membrane protein</fullName>
    </recommendedName>
</protein>
<accession>A0ABS5NGD3</accession>
<feature type="transmembrane region" description="Helical" evidence="2">
    <location>
        <begin position="27"/>
        <end position="49"/>
    </location>
</feature>
<feature type="transmembrane region" description="Helical" evidence="2">
    <location>
        <begin position="100"/>
        <end position="118"/>
    </location>
</feature>
<name>A0ABS5NGD3_TSUPA</name>
<feature type="region of interest" description="Disordered" evidence="1">
    <location>
        <begin position="150"/>
        <end position="208"/>
    </location>
</feature>
<keyword evidence="2" id="KW-0472">Membrane</keyword>
<proteinExistence type="predicted"/>
<keyword evidence="2" id="KW-0812">Transmembrane</keyword>
<feature type="transmembrane region" description="Helical" evidence="2">
    <location>
        <begin position="69"/>
        <end position="93"/>
    </location>
</feature>
<keyword evidence="4" id="KW-1185">Reference proteome</keyword>
<feature type="transmembrane region" description="Helical" evidence="2">
    <location>
        <begin position="124"/>
        <end position="142"/>
    </location>
</feature>
<reference evidence="3 4" key="1">
    <citation type="submission" date="2021-04" db="EMBL/GenBank/DDBJ databases">
        <title>Whole genome sequence analysis of a thiophenic sulfur metabolizing bacteria.</title>
        <authorList>
            <person name="Akhtar N."/>
            <person name="Akram J."/>
            <person name="Aslam A."/>
        </authorList>
    </citation>
    <scope>NUCLEOTIDE SEQUENCE [LARGE SCALE GENOMIC DNA]</scope>
    <source>
        <strain evidence="3 4">3OW</strain>
    </source>
</reference>
<organism evidence="3 4">
    <name type="scientific">Tsukamurella paurometabola</name>
    <name type="common">Corynebacterium paurometabolum</name>
    <dbReference type="NCBI Taxonomy" id="2061"/>
    <lineage>
        <taxon>Bacteria</taxon>
        <taxon>Bacillati</taxon>
        <taxon>Actinomycetota</taxon>
        <taxon>Actinomycetes</taxon>
        <taxon>Mycobacteriales</taxon>
        <taxon>Tsukamurellaceae</taxon>
        <taxon>Tsukamurella</taxon>
    </lineage>
</organism>